<dbReference type="Pfam" id="PF00560">
    <property type="entry name" value="LRR_1"/>
    <property type="match status" value="1"/>
</dbReference>
<dbReference type="PANTHER" id="PTHR48063:SF101">
    <property type="entry name" value="LRR RECEPTOR-LIKE SERINE_THREONINE-PROTEIN KINASE FLS2"/>
    <property type="match status" value="1"/>
</dbReference>
<evidence type="ECO:0000256" key="7">
    <source>
        <dbReference type="ARBA" id="ARBA00022737"/>
    </source>
</evidence>
<keyword evidence="9" id="KW-0472">Membrane</keyword>
<proteinExistence type="inferred from homology"/>
<protein>
    <recommendedName>
        <fullName evidence="12">Leucine-rich repeat-containing N-terminal plant-type domain-containing protein</fullName>
    </recommendedName>
</protein>
<dbReference type="GO" id="GO:0005886">
    <property type="term" value="C:plasma membrane"/>
    <property type="evidence" value="ECO:0007669"/>
    <property type="project" value="UniProtKB-SubCell"/>
</dbReference>
<evidence type="ECO:0000256" key="5">
    <source>
        <dbReference type="ARBA" id="ARBA00022692"/>
    </source>
</evidence>
<comment type="subcellular location">
    <subcellularLocation>
        <location evidence="1">Cell membrane</location>
        <topology evidence="1">Single-pass type I membrane protein</topology>
    </subcellularLocation>
</comment>
<dbReference type="Pfam" id="PF08263">
    <property type="entry name" value="LRRNT_2"/>
    <property type="match status" value="1"/>
</dbReference>
<evidence type="ECO:0000256" key="9">
    <source>
        <dbReference type="ARBA" id="ARBA00023136"/>
    </source>
</evidence>
<keyword evidence="8" id="KW-1133">Transmembrane helix</keyword>
<dbReference type="FunFam" id="3.80.10.10:FF:000111">
    <property type="entry name" value="LRR receptor-like serine/threonine-protein kinase ERECTA"/>
    <property type="match status" value="1"/>
</dbReference>
<sequence>MWCVERERQALLEFKKGLIDDNNGLSSWGSEYAKKNCCSWAGVQCSNQTGHVLELHLSSYFHLGSYGLRGSLNLSVANDWLKVVSCLPKLSVLLLSNCDLPRITPSSLPHINSTKSLTHLDLSRNPRITSSIFPWLYNSSTNLAILDLSRNQLRGMLRHLDLSSNHLSEEISDCFKHWQKLEILNLANNNLSGEIPSSMGSLTQLLSLELSNNSFSGELPWSLRNCTSVNTMVRWKGNVYEYGKNFGKMRSIDLANNKLSGKIPEEISSLIELKALNLSRNMLTGKIPQKIGQLEQLESLDLSRNQFFGSIPASMANLHFLGYLDLSYNKFSGKIPTGTQLQSFDPLKFIGNIGLCGPPLIEKCPGDVTSNTTTNGGSKSYQQDGDEFWKCLYAGLVVCDNGSAHCKIAKDVSQLKATAIPLKGDFGPQILHDFLLLRDSCHGVSFE</sequence>
<evidence type="ECO:0000256" key="3">
    <source>
        <dbReference type="ARBA" id="ARBA00022475"/>
    </source>
</evidence>
<evidence type="ECO:0000256" key="10">
    <source>
        <dbReference type="ARBA" id="ARBA00023170"/>
    </source>
</evidence>
<dbReference type="InterPro" id="IPR046956">
    <property type="entry name" value="RLP23-like"/>
</dbReference>
<dbReference type="SMART" id="SM00369">
    <property type="entry name" value="LRR_TYP"/>
    <property type="match status" value="5"/>
</dbReference>
<evidence type="ECO:0000256" key="2">
    <source>
        <dbReference type="ARBA" id="ARBA00009592"/>
    </source>
</evidence>
<keyword evidence="11" id="KW-0325">Glycoprotein</keyword>
<evidence type="ECO:0000256" key="4">
    <source>
        <dbReference type="ARBA" id="ARBA00022614"/>
    </source>
</evidence>
<dbReference type="Gene3D" id="3.80.10.10">
    <property type="entry name" value="Ribonuclease Inhibitor"/>
    <property type="match status" value="3"/>
</dbReference>
<gene>
    <name evidence="13" type="ORF">FSB_LOCUS60513</name>
</gene>
<dbReference type="Gene3D" id="3.30.1490.310">
    <property type="match status" value="1"/>
</dbReference>
<dbReference type="Pfam" id="PF13516">
    <property type="entry name" value="LRR_6"/>
    <property type="match status" value="1"/>
</dbReference>
<accession>A0A2N9J8D3</accession>
<evidence type="ECO:0000313" key="13">
    <source>
        <dbReference type="EMBL" id="SPD32631.1"/>
    </source>
</evidence>
<keyword evidence="5" id="KW-0812">Transmembrane</keyword>
<dbReference type="PANTHER" id="PTHR48063">
    <property type="entry name" value="LRR RECEPTOR-LIKE KINASE"/>
    <property type="match status" value="1"/>
</dbReference>
<dbReference type="EMBL" id="OIVN01006414">
    <property type="protein sequence ID" value="SPD32631.1"/>
    <property type="molecule type" value="Genomic_DNA"/>
</dbReference>
<dbReference type="SUPFAM" id="SSF52058">
    <property type="entry name" value="L domain-like"/>
    <property type="match status" value="1"/>
</dbReference>
<organism evidence="13">
    <name type="scientific">Fagus sylvatica</name>
    <name type="common">Beechnut</name>
    <dbReference type="NCBI Taxonomy" id="28930"/>
    <lineage>
        <taxon>Eukaryota</taxon>
        <taxon>Viridiplantae</taxon>
        <taxon>Streptophyta</taxon>
        <taxon>Embryophyta</taxon>
        <taxon>Tracheophyta</taxon>
        <taxon>Spermatophyta</taxon>
        <taxon>Magnoliopsida</taxon>
        <taxon>eudicotyledons</taxon>
        <taxon>Gunneridae</taxon>
        <taxon>Pentapetalae</taxon>
        <taxon>rosids</taxon>
        <taxon>fabids</taxon>
        <taxon>Fagales</taxon>
        <taxon>Fagaceae</taxon>
        <taxon>Fagus</taxon>
    </lineage>
</organism>
<dbReference type="InterPro" id="IPR013210">
    <property type="entry name" value="LRR_N_plant-typ"/>
</dbReference>
<evidence type="ECO:0000256" key="8">
    <source>
        <dbReference type="ARBA" id="ARBA00022989"/>
    </source>
</evidence>
<keyword evidence="6" id="KW-0732">Signal</keyword>
<evidence type="ECO:0000256" key="11">
    <source>
        <dbReference type="ARBA" id="ARBA00023180"/>
    </source>
</evidence>
<evidence type="ECO:0000256" key="6">
    <source>
        <dbReference type="ARBA" id="ARBA00022729"/>
    </source>
</evidence>
<keyword evidence="7" id="KW-0677">Repeat</keyword>
<evidence type="ECO:0000259" key="12">
    <source>
        <dbReference type="Pfam" id="PF08263"/>
    </source>
</evidence>
<dbReference type="InterPro" id="IPR032675">
    <property type="entry name" value="LRR_dom_sf"/>
</dbReference>
<keyword evidence="3" id="KW-1003">Cell membrane</keyword>
<reference evidence="13" key="1">
    <citation type="submission" date="2018-02" db="EMBL/GenBank/DDBJ databases">
        <authorList>
            <person name="Cohen D.B."/>
            <person name="Kent A.D."/>
        </authorList>
    </citation>
    <scope>NUCLEOTIDE SEQUENCE</scope>
</reference>
<dbReference type="FunFam" id="3.80.10.10:FF:000041">
    <property type="entry name" value="LRR receptor-like serine/threonine-protein kinase ERECTA"/>
    <property type="match status" value="1"/>
</dbReference>
<dbReference type="Pfam" id="PF13855">
    <property type="entry name" value="LRR_8"/>
    <property type="match status" value="2"/>
</dbReference>
<dbReference type="InterPro" id="IPR003591">
    <property type="entry name" value="Leu-rich_rpt_typical-subtyp"/>
</dbReference>
<name>A0A2N9J8D3_FAGSY</name>
<keyword evidence="10" id="KW-0675">Receptor</keyword>
<dbReference type="AlphaFoldDB" id="A0A2N9J8D3"/>
<feature type="domain" description="Leucine-rich repeat-containing N-terminal plant-type" evidence="12">
    <location>
        <begin position="6"/>
        <end position="46"/>
    </location>
</feature>
<dbReference type="InterPro" id="IPR001611">
    <property type="entry name" value="Leu-rich_rpt"/>
</dbReference>
<evidence type="ECO:0000256" key="1">
    <source>
        <dbReference type="ARBA" id="ARBA00004251"/>
    </source>
</evidence>
<comment type="similarity">
    <text evidence="2">Belongs to the RLP family.</text>
</comment>
<keyword evidence="4" id="KW-0433">Leucine-rich repeat</keyword>
<dbReference type="PRINTS" id="PR00019">
    <property type="entry name" value="LEURICHRPT"/>
</dbReference>